<accession>A0ABQ5YS30</accession>
<dbReference type="Proteomes" id="UP001156664">
    <property type="component" value="Unassembled WGS sequence"/>
</dbReference>
<protein>
    <submittedName>
        <fullName evidence="1">Uncharacterized protein</fullName>
    </submittedName>
</protein>
<evidence type="ECO:0000313" key="1">
    <source>
        <dbReference type="EMBL" id="GLR27429.1"/>
    </source>
</evidence>
<sequence>MLSQKTSQQGCGDIEKYYEPEYQVKWLVLHRDSNRVDFRLCPTDNVFHLHAYQYDRGRTLYVIAFESGVGHDTWSYEFWVLNKDGEFAKVNADEIGIVIPRNIDFLSAGQHLENGFDHEAKLYFDDGSAVFVAEPDLTQPEWRSLQPAYRIIYYWNGENFKITKILLKTQKIIR</sequence>
<organism evidence="1 2">
    <name type="scientific">Limnobacter litoralis</name>
    <dbReference type="NCBI Taxonomy" id="481366"/>
    <lineage>
        <taxon>Bacteria</taxon>
        <taxon>Pseudomonadati</taxon>
        <taxon>Pseudomonadota</taxon>
        <taxon>Betaproteobacteria</taxon>
        <taxon>Burkholderiales</taxon>
        <taxon>Burkholderiaceae</taxon>
        <taxon>Limnobacter</taxon>
    </lineage>
</organism>
<comment type="caution">
    <text evidence="1">The sequence shown here is derived from an EMBL/GenBank/DDBJ whole genome shotgun (WGS) entry which is preliminary data.</text>
</comment>
<reference evidence="2" key="1">
    <citation type="journal article" date="2019" name="Int. J. Syst. Evol. Microbiol.">
        <title>The Global Catalogue of Microorganisms (GCM) 10K type strain sequencing project: providing services to taxonomists for standard genome sequencing and annotation.</title>
        <authorList>
            <consortium name="The Broad Institute Genomics Platform"/>
            <consortium name="The Broad Institute Genome Sequencing Center for Infectious Disease"/>
            <person name="Wu L."/>
            <person name="Ma J."/>
        </authorList>
    </citation>
    <scope>NUCLEOTIDE SEQUENCE [LARGE SCALE GENOMIC DNA]</scope>
    <source>
        <strain evidence="2">NBRC 105857</strain>
    </source>
</reference>
<proteinExistence type="predicted"/>
<keyword evidence="2" id="KW-1185">Reference proteome</keyword>
<gene>
    <name evidence="1" type="ORF">GCM10007875_25200</name>
</gene>
<evidence type="ECO:0000313" key="2">
    <source>
        <dbReference type="Proteomes" id="UP001156664"/>
    </source>
</evidence>
<name>A0ABQ5YS30_9BURK</name>
<dbReference type="EMBL" id="BSOJ01000030">
    <property type="protein sequence ID" value="GLR27429.1"/>
    <property type="molecule type" value="Genomic_DNA"/>
</dbReference>